<evidence type="ECO:0000256" key="5">
    <source>
        <dbReference type="ARBA" id="ARBA00023002"/>
    </source>
</evidence>
<keyword evidence="7 9" id="KW-0503">Monooxygenase</keyword>
<feature type="binding site" evidence="9">
    <location>
        <position position="60"/>
    </location>
    <ligand>
        <name>Fe cation</name>
        <dbReference type="ChEBI" id="CHEBI:24875"/>
        <label>1</label>
    </ligand>
</feature>
<evidence type="ECO:0000256" key="9">
    <source>
        <dbReference type="HAMAP-Rule" id="MF_03101"/>
    </source>
</evidence>
<accession>A0AAD7ULC9</accession>
<keyword evidence="6 9" id="KW-0408">Iron</keyword>
<name>A0AAD7ULC9_9STRA</name>
<dbReference type="InterPro" id="IPR004155">
    <property type="entry name" value="PBS_lyase_HEAT"/>
</dbReference>
<feature type="binding site" evidence="9">
    <location>
        <position position="94"/>
    </location>
    <ligand>
        <name>Fe cation</name>
        <dbReference type="ChEBI" id="CHEBI:24875"/>
        <label>1</label>
    </ligand>
</feature>
<dbReference type="InterPro" id="IPR011989">
    <property type="entry name" value="ARM-like"/>
</dbReference>
<evidence type="ECO:0000313" key="11">
    <source>
        <dbReference type="Proteomes" id="UP001230188"/>
    </source>
</evidence>
<comment type="pathway">
    <text evidence="2 9">Protein modification; eIF5A hypusination.</text>
</comment>
<evidence type="ECO:0000256" key="6">
    <source>
        <dbReference type="ARBA" id="ARBA00023004"/>
    </source>
</evidence>
<dbReference type="Proteomes" id="UP001230188">
    <property type="component" value="Unassembled WGS sequence"/>
</dbReference>
<feature type="binding site" evidence="9">
    <location>
        <position position="214"/>
    </location>
    <ligand>
        <name>Fe cation</name>
        <dbReference type="ChEBI" id="CHEBI:24875"/>
        <label>2</label>
    </ligand>
</feature>
<sequence length="300" mass="32757">MVDATTSVPALRERLLNRSASIAERTRAAFWLRERKHDAEARRALRSALLVRTDSALLRHELAYILGQVGHADAVDDLCAIVRDVEDEAVVRHEAAEALGAIGDARAIATLRVGLDDVAPEVRETCRLALDLFAWRDQHTHAPNATFLSLDPAPPAAERSLDSLETDLVDGNSLWCQYQALFALRDLATRDAVDVLSRALVLPRNKLPSDLLRHELAFVLGQLARDASAPALETALRDTTMHPMVRHEAAEALGALDPPTAAPILSTFLSDRDAIVAQSCQVALDAMAYYQQQETPPVSS</sequence>
<evidence type="ECO:0000256" key="3">
    <source>
        <dbReference type="ARBA" id="ARBA00022723"/>
    </source>
</evidence>
<dbReference type="SMART" id="SM00567">
    <property type="entry name" value="EZ_HEAT"/>
    <property type="match status" value="6"/>
</dbReference>
<dbReference type="Pfam" id="PF13646">
    <property type="entry name" value="HEAT_2"/>
    <property type="match status" value="2"/>
</dbReference>
<feature type="binding site" evidence="9">
    <location>
        <position position="215"/>
    </location>
    <ligand>
        <name>Fe cation</name>
        <dbReference type="ChEBI" id="CHEBI:24875"/>
        <label>2</label>
    </ligand>
</feature>
<comment type="caution">
    <text evidence="10">The sequence shown here is derived from an EMBL/GenBank/DDBJ whole genome shotgun (WGS) entry which is preliminary data.</text>
</comment>
<keyword evidence="4" id="KW-0677">Repeat</keyword>
<dbReference type="EC" id="1.14.99.29" evidence="9"/>
<feature type="binding site" evidence="9">
    <location>
        <position position="61"/>
    </location>
    <ligand>
        <name>Fe cation</name>
        <dbReference type="ChEBI" id="CHEBI:24875"/>
        <label>1</label>
    </ligand>
</feature>
<dbReference type="Gene3D" id="1.25.10.10">
    <property type="entry name" value="Leucine-rich Repeat Variant"/>
    <property type="match status" value="2"/>
</dbReference>
<dbReference type="AlphaFoldDB" id="A0AAD7ULC9"/>
<dbReference type="PANTHER" id="PTHR12697:SF5">
    <property type="entry name" value="DEOXYHYPUSINE HYDROXYLASE"/>
    <property type="match status" value="1"/>
</dbReference>
<dbReference type="InterPro" id="IPR027517">
    <property type="entry name" value="Deoxyhypusine_hydroxylase"/>
</dbReference>
<feature type="binding site" evidence="9">
    <location>
        <position position="93"/>
    </location>
    <ligand>
        <name>Fe cation</name>
        <dbReference type="ChEBI" id="CHEBI:24875"/>
        <label>1</label>
    </ligand>
</feature>
<gene>
    <name evidence="10" type="ORF">CTAYLR_006493</name>
</gene>
<dbReference type="GO" id="GO:0046872">
    <property type="term" value="F:metal ion binding"/>
    <property type="evidence" value="ECO:0007669"/>
    <property type="project" value="UniProtKB-KW"/>
</dbReference>
<proteinExistence type="inferred from homology"/>
<comment type="cofactor">
    <cofactor evidence="9">
        <name>Fe(2+)</name>
        <dbReference type="ChEBI" id="CHEBI:29033"/>
    </cofactor>
    <text evidence="9">Binds 2 Fe(2+) ions per subunit.</text>
</comment>
<dbReference type="InterPro" id="IPR016024">
    <property type="entry name" value="ARM-type_fold"/>
</dbReference>
<comment type="function">
    <text evidence="9">Catalyzes the hydroxylation of the N(6)-(4-aminobutyl)-L-lysine intermediate to form hypusine, an essential post-translational modification only found in mature eIF-5A factor.</text>
</comment>
<evidence type="ECO:0000313" key="10">
    <source>
        <dbReference type="EMBL" id="KAJ8611397.1"/>
    </source>
</evidence>
<dbReference type="HAMAP" id="MF_03101">
    <property type="entry name" value="Deoxyhypusine_hydroxylase"/>
    <property type="match status" value="1"/>
</dbReference>
<keyword evidence="8 9" id="KW-0386">Hypusine biosynthesis</keyword>
<feature type="binding site" evidence="9">
    <location>
        <position position="248"/>
    </location>
    <ligand>
        <name>Fe cation</name>
        <dbReference type="ChEBI" id="CHEBI:24875"/>
        <label>2</label>
    </ligand>
</feature>
<keyword evidence="5 9" id="KW-0560">Oxidoreductase</keyword>
<comment type="catalytic activity">
    <reaction evidence="1 9">
        <text>[eIF5A protein]-deoxyhypusine + AH2 + O2 = [eIF5A protein]-hypusine + A + H2O</text>
        <dbReference type="Rhea" id="RHEA:14101"/>
        <dbReference type="Rhea" id="RHEA-COMP:10144"/>
        <dbReference type="Rhea" id="RHEA-COMP:12592"/>
        <dbReference type="ChEBI" id="CHEBI:13193"/>
        <dbReference type="ChEBI" id="CHEBI:15377"/>
        <dbReference type="ChEBI" id="CHEBI:15379"/>
        <dbReference type="ChEBI" id="CHEBI:17499"/>
        <dbReference type="ChEBI" id="CHEBI:82657"/>
        <dbReference type="ChEBI" id="CHEBI:91175"/>
        <dbReference type="EC" id="1.14.99.29"/>
    </reaction>
</comment>
<feature type="binding site" evidence="9">
    <location>
        <position position="247"/>
    </location>
    <ligand>
        <name>Fe cation</name>
        <dbReference type="ChEBI" id="CHEBI:24875"/>
        <label>2</label>
    </ligand>
</feature>
<dbReference type="PANTHER" id="PTHR12697">
    <property type="entry name" value="PBS LYASE HEAT-LIKE PROTEIN"/>
    <property type="match status" value="1"/>
</dbReference>
<evidence type="ECO:0000256" key="4">
    <source>
        <dbReference type="ARBA" id="ARBA00022737"/>
    </source>
</evidence>
<keyword evidence="11" id="KW-1185">Reference proteome</keyword>
<comment type="similarity">
    <text evidence="9">Belongs to the deoxyhypusine hydroxylase family.</text>
</comment>
<evidence type="ECO:0000256" key="1">
    <source>
        <dbReference type="ARBA" id="ARBA00000068"/>
    </source>
</evidence>
<organism evidence="10 11">
    <name type="scientific">Chrysophaeum taylorii</name>
    <dbReference type="NCBI Taxonomy" id="2483200"/>
    <lineage>
        <taxon>Eukaryota</taxon>
        <taxon>Sar</taxon>
        <taxon>Stramenopiles</taxon>
        <taxon>Ochrophyta</taxon>
        <taxon>Pelagophyceae</taxon>
        <taxon>Pelagomonadales</taxon>
        <taxon>Pelagomonadaceae</taxon>
        <taxon>Chrysophaeum</taxon>
    </lineage>
</organism>
<evidence type="ECO:0000256" key="8">
    <source>
        <dbReference type="ARBA" id="ARBA00023256"/>
    </source>
</evidence>
<evidence type="ECO:0000256" key="2">
    <source>
        <dbReference type="ARBA" id="ARBA00005041"/>
    </source>
</evidence>
<dbReference type="EMBL" id="JAQMWT010000076">
    <property type="protein sequence ID" value="KAJ8611397.1"/>
    <property type="molecule type" value="Genomic_DNA"/>
</dbReference>
<evidence type="ECO:0000256" key="7">
    <source>
        <dbReference type="ARBA" id="ARBA00023033"/>
    </source>
</evidence>
<keyword evidence="3 9" id="KW-0479">Metal-binding</keyword>
<reference evidence="10" key="1">
    <citation type="submission" date="2023-01" db="EMBL/GenBank/DDBJ databases">
        <title>Metagenome sequencing of chrysophaentin producing Chrysophaeum taylorii.</title>
        <authorList>
            <person name="Davison J."/>
            <person name="Bewley C."/>
        </authorList>
    </citation>
    <scope>NUCLEOTIDE SEQUENCE</scope>
    <source>
        <strain evidence="10">NIES-1699</strain>
    </source>
</reference>
<dbReference type="GO" id="GO:0019135">
    <property type="term" value="F:deoxyhypusine monooxygenase activity"/>
    <property type="evidence" value="ECO:0007669"/>
    <property type="project" value="UniProtKB-UniRule"/>
</dbReference>
<dbReference type="SUPFAM" id="SSF48371">
    <property type="entry name" value="ARM repeat"/>
    <property type="match status" value="1"/>
</dbReference>
<protein>
    <recommendedName>
        <fullName evidence="9">Deoxyhypusine hydroxylase</fullName>
        <shortName evidence="9">DOHH</shortName>
        <ecNumber evidence="9">1.14.99.29</ecNumber>
    </recommendedName>
    <alternativeName>
        <fullName evidence="9">Deoxyhypusine dioxygenase</fullName>
    </alternativeName>
    <alternativeName>
        <fullName evidence="9">Deoxyhypusine monooxygenase</fullName>
    </alternativeName>
</protein>